<name>A0A382J7E1_9ZZZZ</name>
<proteinExistence type="predicted"/>
<dbReference type="InterPro" id="IPR047002">
    <property type="entry name" value="Tcp10_C_sf"/>
</dbReference>
<evidence type="ECO:0000313" key="2">
    <source>
        <dbReference type="EMBL" id="SVC06751.1"/>
    </source>
</evidence>
<accession>A0A382J7E1</accession>
<feature type="compositionally biased region" description="Low complexity" evidence="1">
    <location>
        <begin position="31"/>
        <end position="45"/>
    </location>
</feature>
<evidence type="ECO:0000256" key="1">
    <source>
        <dbReference type="SAM" id="MobiDB-lite"/>
    </source>
</evidence>
<feature type="region of interest" description="Disordered" evidence="1">
    <location>
        <begin position="30"/>
        <end position="74"/>
    </location>
</feature>
<dbReference type="AlphaFoldDB" id="A0A382J7E1"/>
<organism evidence="2">
    <name type="scientific">marine metagenome</name>
    <dbReference type="NCBI Taxonomy" id="408172"/>
    <lineage>
        <taxon>unclassified sequences</taxon>
        <taxon>metagenomes</taxon>
        <taxon>ecological metagenomes</taxon>
    </lineage>
</organism>
<feature type="non-terminal residue" evidence="2">
    <location>
        <position position="1"/>
    </location>
</feature>
<sequence length="351" mass="35747">FLAAPDRAESFNDFGAEPANAGNFFFENVLGPVAPGAGPAPTGPADGEGEPDLDTDPGGWQGPTFELDEGGGLKGDFFAPQQAFALGAPAGPGGEPGDGEAGFAPDPLGEFFGEFLGPEGDLGAGAEGPVGGPGLAEGVQAFFDPSQEGGFDPRDFFEDARGSGGPAPFAPEGEVPLGADGEPADGLVPTGPAGGFVPGLGFDDQGVDQFQPPVAFDMGEGGQAMAWEDGMSQVRRDDGSMNVFWGDGKTLEREVLDGGAVRQINPDGTEMLLAPDGSAEFTSITGEAVVKERTEDGGFRVTQPDGGLVFEGADGAKSFFEPSGWSREQAVDPESGDVMTRGSDGFVEVTR</sequence>
<feature type="non-terminal residue" evidence="2">
    <location>
        <position position="351"/>
    </location>
</feature>
<gene>
    <name evidence="2" type="ORF">METZ01_LOCUS259605</name>
</gene>
<feature type="region of interest" description="Disordered" evidence="1">
    <location>
        <begin position="320"/>
        <end position="351"/>
    </location>
</feature>
<reference evidence="2" key="1">
    <citation type="submission" date="2018-05" db="EMBL/GenBank/DDBJ databases">
        <authorList>
            <person name="Lanie J.A."/>
            <person name="Ng W.-L."/>
            <person name="Kazmierczak K.M."/>
            <person name="Andrzejewski T.M."/>
            <person name="Davidsen T.M."/>
            <person name="Wayne K.J."/>
            <person name="Tettelin H."/>
            <person name="Glass J.I."/>
            <person name="Rusch D."/>
            <person name="Podicherti R."/>
            <person name="Tsui H.-C.T."/>
            <person name="Winkler M.E."/>
        </authorList>
    </citation>
    <scope>NUCLEOTIDE SEQUENCE</scope>
</reference>
<dbReference type="EMBL" id="UINC01071665">
    <property type="protein sequence ID" value="SVC06751.1"/>
    <property type="molecule type" value="Genomic_DNA"/>
</dbReference>
<dbReference type="Gene3D" id="2.60.450.20">
    <property type="match status" value="1"/>
</dbReference>
<evidence type="ECO:0008006" key="3">
    <source>
        <dbReference type="Google" id="ProtNLM"/>
    </source>
</evidence>
<protein>
    <recommendedName>
        <fullName evidence="3">Centromere protein J C-terminal domain-containing protein</fullName>
    </recommendedName>
</protein>